<organism evidence="3 4">
    <name type="scientific">Bermanella marisrubri</name>
    <dbReference type="NCBI Taxonomy" id="207949"/>
    <lineage>
        <taxon>Bacteria</taxon>
        <taxon>Pseudomonadati</taxon>
        <taxon>Pseudomonadota</taxon>
        <taxon>Gammaproteobacteria</taxon>
        <taxon>Oceanospirillales</taxon>
        <taxon>Oceanospirillaceae</taxon>
        <taxon>Bermanella</taxon>
    </lineage>
</organism>
<dbReference type="PROSITE" id="PS51724">
    <property type="entry name" value="SPOR"/>
    <property type="match status" value="1"/>
</dbReference>
<reference evidence="3 4" key="1">
    <citation type="submission" date="2006-03" db="EMBL/GenBank/DDBJ databases">
        <authorList>
            <person name="Pinhassi J."/>
            <person name="Pedros-Alio C."/>
            <person name="Ferriera S."/>
            <person name="Johnson J."/>
            <person name="Kravitz S."/>
            <person name="Halpern A."/>
            <person name="Remington K."/>
            <person name="Beeson K."/>
            <person name="Tran B."/>
            <person name="Rogers Y.-H."/>
            <person name="Friedman R."/>
            <person name="Venter J.C."/>
        </authorList>
    </citation>
    <scope>NUCLEOTIDE SEQUENCE [LARGE SCALE GENOMIC DNA]</scope>
    <source>
        <strain evidence="3 4">RED65</strain>
    </source>
</reference>
<dbReference type="EMBL" id="AAQH01000008">
    <property type="protein sequence ID" value="EAT12349.1"/>
    <property type="molecule type" value="Genomic_DNA"/>
</dbReference>
<evidence type="ECO:0000313" key="4">
    <source>
        <dbReference type="Proteomes" id="UP000004263"/>
    </source>
</evidence>
<dbReference type="STRING" id="207949.RED65_15958"/>
<dbReference type="RefSeq" id="WP_007018400.1">
    <property type="nucleotide sequence ID" value="NZ_CH724116.1"/>
</dbReference>
<dbReference type="GO" id="GO:0030428">
    <property type="term" value="C:cell septum"/>
    <property type="evidence" value="ECO:0007669"/>
    <property type="project" value="TreeGrafter"/>
</dbReference>
<sequence>MAKDGGPRLIWIFTPLVALSFAGFLLYLTTVPAGNDVDKVTQELNEQMQKAQQALKDKGKTLAEDELKEQIKSQLPEGVSEDTANKVLDNYQFFEILEKSEVKVEEVPEYKSTPKGMDAEGNRIQYQLRTGSFSSSDGADRQKAQLLLNGFSVDIQPAEVNGKTWYRVFTGPFANRSQMNKAQDQLVELGIKSVVIKQTIPKQASM</sequence>
<dbReference type="GO" id="GO:0032153">
    <property type="term" value="C:cell division site"/>
    <property type="evidence" value="ECO:0007669"/>
    <property type="project" value="TreeGrafter"/>
</dbReference>
<dbReference type="Pfam" id="PF05036">
    <property type="entry name" value="SPOR"/>
    <property type="match status" value="1"/>
</dbReference>
<feature type="transmembrane region" description="Helical" evidence="1">
    <location>
        <begin position="9"/>
        <end position="28"/>
    </location>
</feature>
<dbReference type="AlphaFoldDB" id="Q1N215"/>
<evidence type="ECO:0000259" key="2">
    <source>
        <dbReference type="PROSITE" id="PS51724"/>
    </source>
</evidence>
<dbReference type="InterPro" id="IPR036680">
    <property type="entry name" value="SPOR-like_sf"/>
</dbReference>
<accession>Q1N215</accession>
<keyword evidence="1" id="KW-1133">Transmembrane helix</keyword>
<gene>
    <name evidence="3" type="ORF">RED65_15958</name>
</gene>
<dbReference type="InterPro" id="IPR007730">
    <property type="entry name" value="SPOR-like_dom"/>
</dbReference>
<evidence type="ECO:0000313" key="3">
    <source>
        <dbReference type="EMBL" id="EAT12349.1"/>
    </source>
</evidence>
<dbReference type="Gene3D" id="3.30.70.1070">
    <property type="entry name" value="Sporulation related repeat"/>
    <property type="match status" value="1"/>
</dbReference>
<dbReference type="Proteomes" id="UP000004263">
    <property type="component" value="Unassembled WGS sequence"/>
</dbReference>
<dbReference type="SUPFAM" id="SSF110997">
    <property type="entry name" value="Sporulation related repeat"/>
    <property type="match status" value="1"/>
</dbReference>
<dbReference type="GO" id="GO:0042834">
    <property type="term" value="F:peptidoglycan binding"/>
    <property type="evidence" value="ECO:0007669"/>
    <property type="project" value="InterPro"/>
</dbReference>
<dbReference type="HOGENOM" id="CLU_076835_3_0_6"/>
<protein>
    <submittedName>
        <fullName evidence="3">Sporulation related protein</fullName>
    </submittedName>
</protein>
<evidence type="ECO:0000256" key="1">
    <source>
        <dbReference type="SAM" id="Phobius"/>
    </source>
</evidence>
<dbReference type="GO" id="GO:0032506">
    <property type="term" value="P:cytokinetic process"/>
    <property type="evidence" value="ECO:0007669"/>
    <property type="project" value="TreeGrafter"/>
</dbReference>
<feature type="domain" description="SPOR" evidence="2">
    <location>
        <begin position="120"/>
        <end position="198"/>
    </location>
</feature>
<comment type="caution">
    <text evidence="3">The sequence shown here is derived from an EMBL/GenBank/DDBJ whole genome shotgun (WGS) entry which is preliminary data.</text>
</comment>
<keyword evidence="1" id="KW-0812">Transmembrane</keyword>
<proteinExistence type="predicted"/>
<dbReference type="OrthoDB" id="8558195at2"/>
<dbReference type="PANTHER" id="PTHR38687">
    <property type="entry name" value="CELL DIVISION PROTEIN DEDD-RELATED"/>
    <property type="match status" value="1"/>
</dbReference>
<dbReference type="PANTHER" id="PTHR38687:SF1">
    <property type="entry name" value="CELL DIVISION PROTEIN DEDD"/>
    <property type="match status" value="1"/>
</dbReference>
<name>Q1N215_9GAMM</name>
<dbReference type="InterPro" id="IPR052521">
    <property type="entry name" value="Cell_div_SPOR-domain"/>
</dbReference>
<keyword evidence="4" id="KW-1185">Reference proteome</keyword>
<keyword evidence="1" id="KW-0472">Membrane</keyword>